<sequence length="79" mass="8586">MMVADLVPDASALSSPALFLAISVFSLALAKARSEAMFLFVFCCSKKVDSFIFIFGQRGTVLSGEPKCRAIEPEIQPNR</sequence>
<keyword evidence="1" id="KW-1133">Transmembrane helix</keyword>
<reference evidence="2" key="1">
    <citation type="submission" date="2021-12" db="EMBL/GenBank/DDBJ databases">
        <title>Comparative genomics, transcriptomics and evolutionary studies reveal genomic signatures of adaptation to plant cell wall in hemibiotrophic fungi.</title>
        <authorList>
            <consortium name="DOE Joint Genome Institute"/>
            <person name="Baroncelli R."/>
            <person name="Diaz J.F."/>
            <person name="Benocci T."/>
            <person name="Peng M."/>
            <person name="Battaglia E."/>
            <person name="Haridas S."/>
            <person name="Andreopoulos W."/>
            <person name="Labutti K."/>
            <person name="Pangilinan J."/>
            <person name="Floch G.L."/>
            <person name="Makela M.R."/>
            <person name="Henrissat B."/>
            <person name="Grigoriev I.V."/>
            <person name="Crouch J.A."/>
            <person name="De Vries R.P."/>
            <person name="Sukno S.A."/>
            <person name="Thon M.R."/>
        </authorList>
    </citation>
    <scope>NUCLEOTIDE SEQUENCE</scope>
    <source>
        <strain evidence="2">CBS 112980</strain>
    </source>
</reference>
<dbReference type="GeneID" id="85390859"/>
<accession>A0AAD9D336</accession>
<keyword evidence="1" id="KW-0812">Transmembrane</keyword>
<evidence type="ECO:0000256" key="1">
    <source>
        <dbReference type="SAM" id="Phobius"/>
    </source>
</evidence>
<dbReference type="AlphaFoldDB" id="A0AAD9D336"/>
<feature type="transmembrane region" description="Helical" evidence="1">
    <location>
        <begin position="12"/>
        <end position="30"/>
    </location>
</feature>
<dbReference type="RefSeq" id="XP_060371330.1">
    <property type="nucleotide sequence ID" value="XM_060506960.1"/>
</dbReference>
<protein>
    <submittedName>
        <fullName evidence="2">Uncharacterized protein</fullName>
    </submittedName>
</protein>
<evidence type="ECO:0000313" key="2">
    <source>
        <dbReference type="EMBL" id="KAK1731275.1"/>
    </source>
</evidence>
<organism evidence="2 3">
    <name type="scientific">Glomerella acutata</name>
    <name type="common">Colletotrichum acutatum</name>
    <dbReference type="NCBI Taxonomy" id="27357"/>
    <lineage>
        <taxon>Eukaryota</taxon>
        <taxon>Fungi</taxon>
        <taxon>Dikarya</taxon>
        <taxon>Ascomycota</taxon>
        <taxon>Pezizomycotina</taxon>
        <taxon>Sordariomycetes</taxon>
        <taxon>Hypocreomycetidae</taxon>
        <taxon>Glomerellales</taxon>
        <taxon>Glomerellaceae</taxon>
        <taxon>Colletotrichum</taxon>
        <taxon>Colletotrichum acutatum species complex</taxon>
    </lineage>
</organism>
<proteinExistence type="predicted"/>
<comment type="caution">
    <text evidence="2">The sequence shown here is derived from an EMBL/GenBank/DDBJ whole genome shotgun (WGS) entry which is preliminary data.</text>
</comment>
<name>A0AAD9D336_GLOAC</name>
<keyword evidence="3" id="KW-1185">Reference proteome</keyword>
<dbReference type="EMBL" id="JAHMHS010000003">
    <property type="protein sequence ID" value="KAK1731275.1"/>
    <property type="molecule type" value="Genomic_DNA"/>
</dbReference>
<keyword evidence="1" id="KW-0472">Membrane</keyword>
<dbReference type="Proteomes" id="UP001244207">
    <property type="component" value="Unassembled WGS sequence"/>
</dbReference>
<gene>
    <name evidence="2" type="ORF">BDZ83DRAFT_598634</name>
</gene>
<evidence type="ECO:0000313" key="3">
    <source>
        <dbReference type="Proteomes" id="UP001244207"/>
    </source>
</evidence>